<dbReference type="Pfam" id="PF00240">
    <property type="entry name" value="ubiquitin"/>
    <property type="match status" value="1"/>
</dbReference>
<dbReference type="GO" id="GO:0031625">
    <property type="term" value="F:ubiquitin protein ligase binding"/>
    <property type="evidence" value="ECO:0000318"/>
    <property type="project" value="GO_Central"/>
</dbReference>
<gene>
    <name evidence="3" type="ORF">KFL_000130170</name>
</gene>
<dbReference type="PANTHER" id="PTHR10666">
    <property type="entry name" value="UBIQUITIN"/>
    <property type="match status" value="1"/>
</dbReference>
<sequence>MVAFELRIGGRCILGQQVLPGVDLKFFTAGSLKALLGVKLCISSRDMKLLLGGWRPLSDHECIQDVFPHYSEQFAWEGEDNIASRADYYSSNVRLVELIFDVDMKRVFHQQAQGAADCMELKDEEGLAELCALDKLELHMKVSTAPLPSRYSPWAGTGGTVVVLVMGPNDAITRHISLTTINRSTTVEAFRSLIFKESGIPPGEQLVQLANGRRLRDGETQSKFCWQAGIQSLSFLTVRRVVGKGDEAEMVLFCKTMLGKTIELKPCRGSMTIEELKEMIQNVEGIPPDQQRLIFGGRQLDDERTLADVGIQDKDTLHLVLRLRGAMLHCSSGKIDYEHLRAPTLWQLEVKMVQRGDCIGKRTVRVDGTMDARRLSEALAVLYEGENERKLREWAAKKRKLFARQLMF</sequence>
<name>A0A1Y1HIV0_KLENI</name>
<accession>A0A1Y1HIV0</accession>
<evidence type="ECO:0000259" key="2">
    <source>
        <dbReference type="PROSITE" id="PS50053"/>
    </source>
</evidence>
<keyword evidence="4" id="KW-1185">Reference proteome</keyword>
<dbReference type="Proteomes" id="UP000054558">
    <property type="component" value="Unassembled WGS sequence"/>
</dbReference>
<dbReference type="SMART" id="SM00213">
    <property type="entry name" value="UBQ"/>
    <property type="match status" value="1"/>
</dbReference>
<dbReference type="GO" id="GO:0003729">
    <property type="term" value="F:mRNA binding"/>
    <property type="evidence" value="ECO:0007669"/>
    <property type="project" value="UniProtKB-ARBA"/>
</dbReference>
<dbReference type="Gene3D" id="3.10.20.90">
    <property type="entry name" value="Phosphatidylinositol 3-kinase Catalytic Subunit, Chain A, domain 1"/>
    <property type="match status" value="1"/>
</dbReference>
<dbReference type="AlphaFoldDB" id="A0A1Y1HIV0"/>
<protein>
    <submittedName>
        <fullName evidence="3">Ubiquitin C</fullName>
    </submittedName>
</protein>
<dbReference type="FunFam" id="3.10.20.90:FF:000379">
    <property type="entry name" value="Ubiquitin/ribosomal protein CEP52"/>
    <property type="match status" value="1"/>
</dbReference>
<organism evidence="3 4">
    <name type="scientific">Klebsormidium nitens</name>
    <name type="common">Green alga</name>
    <name type="synonym">Ulothrix nitens</name>
    <dbReference type="NCBI Taxonomy" id="105231"/>
    <lineage>
        <taxon>Eukaryota</taxon>
        <taxon>Viridiplantae</taxon>
        <taxon>Streptophyta</taxon>
        <taxon>Klebsormidiophyceae</taxon>
        <taxon>Klebsormidiales</taxon>
        <taxon>Klebsormidiaceae</taxon>
        <taxon>Klebsormidium</taxon>
    </lineage>
</organism>
<dbReference type="GO" id="GO:0016567">
    <property type="term" value="P:protein ubiquitination"/>
    <property type="evidence" value="ECO:0000318"/>
    <property type="project" value="GO_Central"/>
</dbReference>
<dbReference type="GO" id="GO:0005634">
    <property type="term" value="C:nucleus"/>
    <property type="evidence" value="ECO:0000318"/>
    <property type="project" value="GO_Central"/>
</dbReference>
<dbReference type="EMBL" id="DF236962">
    <property type="protein sequence ID" value="GAQ78435.1"/>
    <property type="molecule type" value="Genomic_DNA"/>
</dbReference>
<feature type="domain" description="Ubiquitin-like" evidence="2">
    <location>
        <begin position="270"/>
        <end position="326"/>
    </location>
</feature>
<reference evidence="3 4" key="1">
    <citation type="journal article" date="2014" name="Nat. Commun.">
        <title>Klebsormidium flaccidum genome reveals primary factors for plant terrestrial adaptation.</title>
        <authorList>
            <person name="Hori K."/>
            <person name="Maruyama F."/>
            <person name="Fujisawa T."/>
            <person name="Togashi T."/>
            <person name="Yamamoto N."/>
            <person name="Seo M."/>
            <person name="Sato S."/>
            <person name="Yamada T."/>
            <person name="Mori H."/>
            <person name="Tajima N."/>
            <person name="Moriyama T."/>
            <person name="Ikeuchi M."/>
            <person name="Watanabe M."/>
            <person name="Wada H."/>
            <person name="Kobayashi K."/>
            <person name="Saito M."/>
            <person name="Masuda T."/>
            <person name="Sasaki-Sekimoto Y."/>
            <person name="Mashiguchi K."/>
            <person name="Awai K."/>
            <person name="Shimojima M."/>
            <person name="Masuda S."/>
            <person name="Iwai M."/>
            <person name="Nobusawa T."/>
            <person name="Narise T."/>
            <person name="Kondo S."/>
            <person name="Saito H."/>
            <person name="Sato R."/>
            <person name="Murakawa M."/>
            <person name="Ihara Y."/>
            <person name="Oshima-Yamada Y."/>
            <person name="Ohtaka K."/>
            <person name="Satoh M."/>
            <person name="Sonobe K."/>
            <person name="Ishii M."/>
            <person name="Ohtani R."/>
            <person name="Kanamori-Sato M."/>
            <person name="Honoki R."/>
            <person name="Miyazaki D."/>
            <person name="Mochizuki H."/>
            <person name="Umetsu J."/>
            <person name="Higashi K."/>
            <person name="Shibata D."/>
            <person name="Kamiya Y."/>
            <person name="Sato N."/>
            <person name="Nakamura Y."/>
            <person name="Tabata S."/>
            <person name="Ida S."/>
            <person name="Kurokawa K."/>
            <person name="Ohta H."/>
        </authorList>
    </citation>
    <scope>NUCLEOTIDE SEQUENCE [LARGE SCALE GENOMIC DNA]</scope>
    <source>
        <strain evidence="3 4">NIES-2285</strain>
    </source>
</reference>
<evidence type="ECO:0000313" key="3">
    <source>
        <dbReference type="EMBL" id="GAQ78435.1"/>
    </source>
</evidence>
<dbReference type="SUPFAM" id="SSF54236">
    <property type="entry name" value="Ubiquitin-like"/>
    <property type="match status" value="2"/>
</dbReference>
<dbReference type="InterPro" id="IPR029071">
    <property type="entry name" value="Ubiquitin-like_domsf"/>
</dbReference>
<keyword evidence="1" id="KW-1017">Isopeptide bond</keyword>
<dbReference type="InterPro" id="IPR050158">
    <property type="entry name" value="Ubiquitin_ubiquitin-like"/>
</dbReference>
<evidence type="ECO:0000256" key="1">
    <source>
        <dbReference type="ARBA" id="ARBA00022499"/>
    </source>
</evidence>
<dbReference type="InterPro" id="IPR000626">
    <property type="entry name" value="Ubiquitin-like_dom"/>
</dbReference>
<dbReference type="OrthoDB" id="428577at2759"/>
<dbReference type="GO" id="GO:0005737">
    <property type="term" value="C:cytoplasm"/>
    <property type="evidence" value="ECO:0000318"/>
    <property type="project" value="GO_Central"/>
</dbReference>
<dbReference type="PROSITE" id="PS50053">
    <property type="entry name" value="UBIQUITIN_2"/>
    <property type="match status" value="2"/>
</dbReference>
<dbReference type="InterPro" id="IPR019956">
    <property type="entry name" value="Ubiquitin_dom"/>
</dbReference>
<dbReference type="GO" id="GO:0031386">
    <property type="term" value="F:protein tag activity"/>
    <property type="evidence" value="ECO:0000318"/>
    <property type="project" value="GO_Central"/>
</dbReference>
<proteinExistence type="predicted"/>
<evidence type="ECO:0000313" key="4">
    <source>
        <dbReference type="Proteomes" id="UP000054558"/>
    </source>
</evidence>
<dbReference type="GO" id="GO:0019941">
    <property type="term" value="P:modification-dependent protein catabolic process"/>
    <property type="evidence" value="ECO:0000318"/>
    <property type="project" value="GO_Central"/>
</dbReference>
<feature type="domain" description="Ubiquitin-like" evidence="2">
    <location>
        <begin position="161"/>
        <end position="224"/>
    </location>
</feature>
<dbReference type="PRINTS" id="PR00348">
    <property type="entry name" value="UBIQUITIN"/>
</dbReference>
<dbReference type="STRING" id="105231.A0A1Y1HIV0"/>